<evidence type="ECO:0000256" key="5">
    <source>
        <dbReference type="ARBA" id="ARBA00023027"/>
    </source>
</evidence>
<dbReference type="GO" id="GO:0005739">
    <property type="term" value="C:mitochondrion"/>
    <property type="evidence" value="ECO:0007669"/>
    <property type="project" value="UniProtKB-ARBA"/>
</dbReference>
<evidence type="ECO:0000256" key="2">
    <source>
        <dbReference type="ARBA" id="ARBA00022630"/>
    </source>
</evidence>
<organism evidence="8 9">
    <name type="scientific">Prymnesium parvum</name>
    <name type="common">Toxic golden alga</name>
    <dbReference type="NCBI Taxonomy" id="97485"/>
    <lineage>
        <taxon>Eukaryota</taxon>
        <taxon>Haptista</taxon>
        <taxon>Haptophyta</taxon>
        <taxon>Prymnesiophyceae</taxon>
        <taxon>Prymnesiales</taxon>
        <taxon>Prymnesiaceae</taxon>
        <taxon>Prymnesium</taxon>
    </lineage>
</organism>
<reference evidence="8 9" key="1">
    <citation type="journal article" date="2024" name="Science">
        <title>Giant polyketide synthase enzymes in the biosynthesis of giant marine polyether toxins.</title>
        <authorList>
            <person name="Fallon T.R."/>
            <person name="Shende V.V."/>
            <person name="Wierzbicki I.H."/>
            <person name="Pendleton A.L."/>
            <person name="Watervoot N.F."/>
            <person name="Auber R.P."/>
            <person name="Gonzalez D.J."/>
            <person name="Wisecaver J.H."/>
            <person name="Moore B.S."/>
        </authorList>
    </citation>
    <scope>NUCLEOTIDE SEQUENCE [LARGE SCALE GENOMIC DNA]</scope>
    <source>
        <strain evidence="8 9">12B1</strain>
    </source>
</reference>
<keyword evidence="4" id="KW-0560">Oxidoreductase</keyword>
<gene>
    <name evidence="8" type="ORF">AB1Y20_001189</name>
</gene>
<comment type="similarity">
    <text evidence="1">Belongs to the NADH dehydrogenase family.</text>
</comment>
<dbReference type="SMART" id="SM00456">
    <property type="entry name" value="WW"/>
    <property type="match status" value="1"/>
</dbReference>
<keyword evidence="9" id="KW-1185">Reference proteome</keyword>
<dbReference type="InterPro" id="IPR001202">
    <property type="entry name" value="WW_dom"/>
</dbReference>
<dbReference type="AlphaFoldDB" id="A0AB34KAD1"/>
<dbReference type="PANTHER" id="PTHR43706:SF38">
    <property type="entry name" value="FAD_NAD(P)-BINDING DOMAIN-CONTAINING PROTEIN"/>
    <property type="match status" value="1"/>
</dbReference>
<feature type="domain" description="WW" evidence="7">
    <location>
        <begin position="40"/>
        <end position="74"/>
    </location>
</feature>
<dbReference type="Proteomes" id="UP001515480">
    <property type="component" value="Unassembled WGS sequence"/>
</dbReference>
<dbReference type="CDD" id="cd00201">
    <property type="entry name" value="WW"/>
    <property type="match status" value="1"/>
</dbReference>
<keyword evidence="2" id="KW-0285">Flavoprotein</keyword>
<dbReference type="InterPro" id="IPR045024">
    <property type="entry name" value="NDH-2"/>
</dbReference>
<sequence length="628" mass="67067">MLLALASVRALVLPAAPHGRSHTRMSAPPEEAAPPAPTPPALPPGWKALFDASWPGPYFVNPTTGATQWEPPLAEAPHATAAPPPPAVAQPASWSKASSVNSITQLEVSLSSRNSITEEPGKRGRFSRAWETMEKDSDWFGFVANRLLDALDDELYRGSYLKGSATAGGRAVAERQKVVVLGCGWGANAVLSQLKNAEADVTVVSPRSYFLFTPMLAGAALGTLEPRSIIQPIREAHPTAKYFEAEATRVNLEARTVTCASLVCEGIEQCEIREFDVPYDQLVVAVGASTNTFGVKGAKEHCLFLKSLPDAKRFRARLGFTFEQASLPGLTDAQRTELLTFVVIGSGPTGVELCGELRDFIAQDVPRLYKELVPFVRLVLCSSSNKDAALEKLRSSEKGFSVDVRLSAGVKEVSEDEIFLSDGSTIRYGLALWAAGIGTLDFVKQTSSAIGGQAEHAAEARGRLAVDRWLRVIGAPGVFAFGDCAHVVGSPYPATAQVASQAGTYLGRLMADGYDFDVDGAPTLRPGAPGEKTLRHLLSGLGESSKGDAPPFNFLNLGILAYVGKSEALVQIAVGGGDKKKIKSAGRAGFALWRSVYLSKQFGLRNRLLVAADWAKAKLFGRDLSRLS</sequence>
<dbReference type="Gene3D" id="3.50.50.100">
    <property type="match status" value="1"/>
</dbReference>
<accession>A0AB34KAD1</accession>
<dbReference type="PRINTS" id="PR00368">
    <property type="entry name" value="FADPNR"/>
</dbReference>
<keyword evidence="5" id="KW-0520">NAD</keyword>
<dbReference type="Pfam" id="PF00397">
    <property type="entry name" value="WW"/>
    <property type="match status" value="1"/>
</dbReference>
<dbReference type="InterPro" id="IPR023753">
    <property type="entry name" value="FAD/NAD-binding_dom"/>
</dbReference>
<feature type="region of interest" description="Disordered" evidence="6">
    <location>
        <begin position="18"/>
        <end position="45"/>
    </location>
</feature>
<dbReference type="InterPro" id="IPR036020">
    <property type="entry name" value="WW_dom_sf"/>
</dbReference>
<dbReference type="InterPro" id="IPR036188">
    <property type="entry name" value="FAD/NAD-bd_sf"/>
</dbReference>
<dbReference type="SUPFAM" id="SSF51905">
    <property type="entry name" value="FAD/NAD(P)-binding domain"/>
    <property type="match status" value="2"/>
</dbReference>
<feature type="compositionally biased region" description="Pro residues" evidence="6">
    <location>
        <begin position="31"/>
        <end position="43"/>
    </location>
</feature>
<name>A0AB34KAD1_PRYPA</name>
<evidence type="ECO:0000256" key="3">
    <source>
        <dbReference type="ARBA" id="ARBA00022827"/>
    </source>
</evidence>
<dbReference type="PANTHER" id="PTHR43706">
    <property type="entry name" value="NADH DEHYDROGENASE"/>
    <property type="match status" value="1"/>
</dbReference>
<evidence type="ECO:0000313" key="8">
    <source>
        <dbReference type="EMBL" id="KAL1530277.1"/>
    </source>
</evidence>
<proteinExistence type="inferred from homology"/>
<dbReference type="GO" id="GO:0003954">
    <property type="term" value="F:NADH dehydrogenase activity"/>
    <property type="evidence" value="ECO:0007669"/>
    <property type="project" value="InterPro"/>
</dbReference>
<evidence type="ECO:0000256" key="4">
    <source>
        <dbReference type="ARBA" id="ARBA00023002"/>
    </source>
</evidence>
<keyword evidence="3" id="KW-0274">FAD</keyword>
<dbReference type="PROSITE" id="PS50020">
    <property type="entry name" value="WW_DOMAIN_2"/>
    <property type="match status" value="1"/>
</dbReference>
<dbReference type="SUPFAM" id="SSF51045">
    <property type="entry name" value="WW domain"/>
    <property type="match status" value="1"/>
</dbReference>
<protein>
    <recommendedName>
        <fullName evidence="7">WW domain-containing protein</fullName>
    </recommendedName>
</protein>
<evidence type="ECO:0000256" key="1">
    <source>
        <dbReference type="ARBA" id="ARBA00005272"/>
    </source>
</evidence>
<dbReference type="InterPro" id="IPR054585">
    <property type="entry name" value="NDH2-like_C"/>
</dbReference>
<dbReference type="EMBL" id="JBGBPQ010000001">
    <property type="protein sequence ID" value="KAL1530277.1"/>
    <property type="molecule type" value="Genomic_DNA"/>
</dbReference>
<comment type="caution">
    <text evidence="8">The sequence shown here is derived from an EMBL/GenBank/DDBJ whole genome shotgun (WGS) entry which is preliminary data.</text>
</comment>
<dbReference type="Pfam" id="PF07992">
    <property type="entry name" value="Pyr_redox_2"/>
    <property type="match status" value="1"/>
</dbReference>
<evidence type="ECO:0000256" key="6">
    <source>
        <dbReference type="SAM" id="MobiDB-lite"/>
    </source>
</evidence>
<evidence type="ECO:0000259" key="7">
    <source>
        <dbReference type="PROSITE" id="PS50020"/>
    </source>
</evidence>
<dbReference type="Gene3D" id="2.20.70.10">
    <property type="match status" value="1"/>
</dbReference>
<dbReference type="Pfam" id="PF22366">
    <property type="entry name" value="NDH2_C"/>
    <property type="match status" value="1"/>
</dbReference>
<dbReference type="PROSITE" id="PS01159">
    <property type="entry name" value="WW_DOMAIN_1"/>
    <property type="match status" value="1"/>
</dbReference>
<evidence type="ECO:0000313" key="9">
    <source>
        <dbReference type="Proteomes" id="UP001515480"/>
    </source>
</evidence>